<reference evidence="2" key="1">
    <citation type="submission" date="2013-11" db="EMBL/GenBank/DDBJ databases">
        <title>The Genome Sequence of Phytophthora parasitica CHvinca01.</title>
        <authorList>
            <consortium name="The Broad Institute Genomics Platform"/>
            <person name="Russ C."/>
            <person name="Tyler B."/>
            <person name="Panabieres F."/>
            <person name="Shan W."/>
            <person name="Tripathy S."/>
            <person name="Grunwald N."/>
            <person name="Machado M."/>
            <person name="Johnson C.S."/>
            <person name="Arredondo F."/>
            <person name="Hong C."/>
            <person name="Coffey M."/>
            <person name="Young S.K."/>
            <person name="Zeng Q."/>
            <person name="Gargeya S."/>
            <person name="Fitzgerald M."/>
            <person name="Abouelleil A."/>
            <person name="Alvarado L."/>
            <person name="Chapman S.B."/>
            <person name="Gainer-Dewar J."/>
            <person name="Goldberg J."/>
            <person name="Griggs A."/>
            <person name="Gujja S."/>
            <person name="Hansen M."/>
            <person name="Howarth C."/>
            <person name="Imamovic A."/>
            <person name="Ireland A."/>
            <person name="Larimer J."/>
            <person name="McCowan C."/>
            <person name="Murphy C."/>
            <person name="Pearson M."/>
            <person name="Poon T.W."/>
            <person name="Priest M."/>
            <person name="Roberts A."/>
            <person name="Saif S."/>
            <person name="Shea T."/>
            <person name="Sykes S."/>
            <person name="Wortman J."/>
            <person name="Nusbaum C."/>
            <person name="Birren B."/>
        </authorList>
    </citation>
    <scope>NUCLEOTIDE SEQUENCE [LARGE SCALE GENOMIC DNA]</scope>
    <source>
        <strain evidence="2">CHvinca01</strain>
    </source>
</reference>
<sequence length="109" mass="11714">MLTVSSEVYDNDQLDQMKKAGKDVLANIVEVNIIGDSVVDQMYSSYCSPSHNLIFAFQIAPQPILLLPSESALAKYCKPNQLVLGSNARSTTLQSGGQGSEGRGSYTAK</sequence>
<dbReference type="EMBL" id="KI680535">
    <property type="protein sequence ID" value="ETL89468.1"/>
    <property type="molecule type" value="Genomic_DNA"/>
</dbReference>
<gene>
    <name evidence="2" type="ORF">L917_11613</name>
</gene>
<evidence type="ECO:0000313" key="2">
    <source>
        <dbReference type="EMBL" id="ETL89468.1"/>
    </source>
</evidence>
<feature type="region of interest" description="Disordered" evidence="1">
    <location>
        <begin position="88"/>
        <end position="109"/>
    </location>
</feature>
<dbReference type="Proteomes" id="UP000054423">
    <property type="component" value="Unassembled WGS sequence"/>
</dbReference>
<proteinExistence type="predicted"/>
<name>W2KWC1_PHYNI</name>
<dbReference type="OrthoDB" id="125860at2759"/>
<dbReference type="AlphaFoldDB" id="W2KWC1"/>
<dbReference type="VEuPathDB" id="FungiDB:PPTG_23370"/>
<protein>
    <submittedName>
        <fullName evidence="2">Uncharacterized protein</fullName>
    </submittedName>
</protein>
<accession>W2KWC1</accession>
<organism evidence="2">
    <name type="scientific">Phytophthora nicotianae</name>
    <name type="common">Potato buckeye rot agent</name>
    <name type="synonym">Phytophthora parasitica</name>
    <dbReference type="NCBI Taxonomy" id="4792"/>
    <lineage>
        <taxon>Eukaryota</taxon>
        <taxon>Sar</taxon>
        <taxon>Stramenopiles</taxon>
        <taxon>Oomycota</taxon>
        <taxon>Peronosporomycetes</taxon>
        <taxon>Peronosporales</taxon>
        <taxon>Peronosporaceae</taxon>
        <taxon>Phytophthora</taxon>
    </lineage>
</organism>
<evidence type="ECO:0000256" key="1">
    <source>
        <dbReference type="SAM" id="MobiDB-lite"/>
    </source>
</evidence>